<evidence type="ECO:0000313" key="7">
    <source>
        <dbReference type="EMBL" id="TDU22111.1"/>
    </source>
</evidence>
<dbReference type="InterPro" id="IPR045225">
    <property type="entry name" value="Uracil/uridine/allantoin_perm"/>
</dbReference>
<evidence type="ECO:0000256" key="3">
    <source>
        <dbReference type="ARBA" id="ARBA00022692"/>
    </source>
</evidence>
<proteinExistence type="inferred from homology"/>
<comment type="subcellular location">
    <subcellularLocation>
        <location evidence="1">Membrane</location>
        <topology evidence="1">Multi-pass membrane protein</topology>
    </subcellularLocation>
</comment>
<keyword evidence="3 6" id="KW-0812">Transmembrane</keyword>
<feature type="transmembrane region" description="Helical" evidence="6">
    <location>
        <begin position="312"/>
        <end position="332"/>
    </location>
</feature>
<dbReference type="InterPro" id="IPR001248">
    <property type="entry name" value="Pur-cyt_permease"/>
</dbReference>
<keyword evidence="4 6" id="KW-1133">Transmembrane helix</keyword>
<comment type="similarity">
    <text evidence="2">Belongs to the purine-cytosine permease (2.A.39) family.</text>
</comment>
<feature type="transmembrane region" description="Helical" evidence="6">
    <location>
        <begin position="454"/>
        <end position="471"/>
    </location>
</feature>
<dbReference type="CDD" id="cd11555">
    <property type="entry name" value="SLC-NCS1sbd_u1"/>
    <property type="match status" value="1"/>
</dbReference>
<accession>A0A4R7NNU3</accession>
<feature type="transmembrane region" description="Helical" evidence="6">
    <location>
        <begin position="353"/>
        <end position="375"/>
    </location>
</feature>
<dbReference type="Pfam" id="PF02133">
    <property type="entry name" value="Transp_cyt_pur"/>
    <property type="match status" value="1"/>
</dbReference>
<dbReference type="OrthoDB" id="9780088at2"/>
<evidence type="ECO:0000256" key="6">
    <source>
        <dbReference type="SAM" id="Phobius"/>
    </source>
</evidence>
<evidence type="ECO:0000256" key="2">
    <source>
        <dbReference type="ARBA" id="ARBA00008974"/>
    </source>
</evidence>
<dbReference type="PANTHER" id="PTHR30618">
    <property type="entry name" value="NCS1 FAMILY PURINE/PYRIMIDINE TRANSPORTER"/>
    <property type="match status" value="1"/>
</dbReference>
<feature type="transmembrane region" description="Helical" evidence="6">
    <location>
        <begin position="64"/>
        <end position="83"/>
    </location>
</feature>
<dbReference type="GO" id="GO:0005886">
    <property type="term" value="C:plasma membrane"/>
    <property type="evidence" value="ECO:0007669"/>
    <property type="project" value="TreeGrafter"/>
</dbReference>
<organism evidence="7 8">
    <name type="scientific">Chromohalobacter marismortui</name>
    <dbReference type="NCBI Taxonomy" id="42055"/>
    <lineage>
        <taxon>Bacteria</taxon>
        <taxon>Pseudomonadati</taxon>
        <taxon>Pseudomonadota</taxon>
        <taxon>Gammaproteobacteria</taxon>
        <taxon>Oceanospirillales</taxon>
        <taxon>Halomonadaceae</taxon>
        <taxon>Chromohalobacter</taxon>
    </lineage>
</organism>
<evidence type="ECO:0000256" key="4">
    <source>
        <dbReference type="ARBA" id="ARBA00022989"/>
    </source>
</evidence>
<keyword evidence="8" id="KW-1185">Reference proteome</keyword>
<dbReference type="Gene3D" id="1.10.4160.10">
    <property type="entry name" value="Hydantoin permease"/>
    <property type="match status" value="1"/>
</dbReference>
<feature type="transmembrane region" description="Helical" evidence="6">
    <location>
        <begin position="181"/>
        <end position="202"/>
    </location>
</feature>
<evidence type="ECO:0000256" key="1">
    <source>
        <dbReference type="ARBA" id="ARBA00004141"/>
    </source>
</evidence>
<evidence type="ECO:0000313" key="8">
    <source>
        <dbReference type="Proteomes" id="UP000295380"/>
    </source>
</evidence>
<dbReference type="Proteomes" id="UP000295380">
    <property type="component" value="Unassembled WGS sequence"/>
</dbReference>
<feature type="transmembrane region" description="Helical" evidence="6">
    <location>
        <begin position="430"/>
        <end position="448"/>
    </location>
</feature>
<dbReference type="GO" id="GO:0015205">
    <property type="term" value="F:nucleobase transmembrane transporter activity"/>
    <property type="evidence" value="ECO:0007669"/>
    <property type="project" value="TreeGrafter"/>
</dbReference>
<reference evidence="7 8" key="1">
    <citation type="submission" date="2019-03" db="EMBL/GenBank/DDBJ databases">
        <title>Genomic Encyclopedia of Type Strains, Phase IV (KMG-IV): sequencing the most valuable type-strain genomes for metagenomic binning, comparative biology and taxonomic classification.</title>
        <authorList>
            <person name="Goeker M."/>
        </authorList>
    </citation>
    <scope>NUCLEOTIDE SEQUENCE [LARGE SCALE GENOMIC DNA]</scope>
    <source>
        <strain evidence="7 8">DSM 6770</strain>
    </source>
</reference>
<protein>
    <submittedName>
        <fullName evidence="7">NCS1 family nucleobase:cation symporter-1</fullName>
    </submittedName>
</protein>
<dbReference type="AlphaFoldDB" id="A0A4R7NNU3"/>
<feature type="transmembrane region" description="Helical" evidence="6">
    <location>
        <begin position="222"/>
        <end position="248"/>
    </location>
</feature>
<feature type="transmembrane region" description="Helical" evidence="6">
    <location>
        <begin position="381"/>
        <end position="400"/>
    </location>
</feature>
<name>A0A4R7NNU3_9GAMM</name>
<dbReference type="EMBL" id="SOBR01000004">
    <property type="protein sequence ID" value="TDU22111.1"/>
    <property type="molecule type" value="Genomic_DNA"/>
</dbReference>
<gene>
    <name evidence="7" type="ORF">C8E00_104291</name>
</gene>
<feature type="transmembrane region" description="Helical" evidence="6">
    <location>
        <begin position="155"/>
        <end position="174"/>
    </location>
</feature>
<feature type="transmembrane region" description="Helical" evidence="6">
    <location>
        <begin position="269"/>
        <end position="292"/>
    </location>
</feature>
<dbReference type="RefSeq" id="WP_133697502.1">
    <property type="nucleotide sequence ID" value="NZ_SOBR01000004.1"/>
</dbReference>
<comment type="caution">
    <text evidence="7">The sequence shown here is derived from an EMBL/GenBank/DDBJ whole genome shotgun (WGS) entry which is preliminary data.</text>
</comment>
<evidence type="ECO:0000256" key="5">
    <source>
        <dbReference type="ARBA" id="ARBA00023136"/>
    </source>
</evidence>
<sequence>MNDNDLRLTAPDASLYNADLAPLPHAERRWGAFEIFNVWANDIQSLFGYTLAASLFLSYGLNGWAVMAAIILAGLVVMVLVNLTGRPSVKYGIPFPVVVRASLGVRGANLPAMLRAVIGIFWYGVQTYFASTAVTLLLTALGVPEGGQFLGLSSVAWLAFVVVWVFQLAMFWAGIERIKRFLNWAGPLVYAVMIVLMGVVWWQAGASLLPAIGNIFSGNSDAAGSAVGAFFTVVGTMIAYFAAVVINFGDFARFVKSERAMRLGNWLGLPLNVAVFSFIALIITAGTLALFGEALTNPSDIVDRVDSLPLTLVAALTFFAATVGINLVANFIPPAYDLSNLFPRRISFRIGGLITAIIAFFIGALWVSVISRIGIPGFVNAIGAVIAPFYGIIVIDYYVIRRGHLDVQALFSTAPGSAYYYQNGWNRRGLVAFAVGALFSLASVWVPALAALEGFAWLIGAGLGGACYYALMRGHDVSTAPSSAP</sequence>
<keyword evidence="5 6" id="KW-0472">Membrane</keyword>
<dbReference type="PANTHER" id="PTHR30618:SF6">
    <property type="entry name" value="NCS1 FAMILY NUCLEOBASE:CATION SYMPORTER-1"/>
    <property type="match status" value="1"/>
</dbReference>
<feature type="transmembrane region" description="Helical" evidence="6">
    <location>
        <begin position="120"/>
        <end position="143"/>
    </location>
</feature>